<dbReference type="AlphaFoldDB" id="A0A6J7RIJ4"/>
<dbReference type="Gene3D" id="2.180.10.10">
    <property type="entry name" value="RHS repeat-associated core"/>
    <property type="match status" value="1"/>
</dbReference>
<gene>
    <name evidence="1" type="ORF">UFOPK4173_00402</name>
</gene>
<name>A0A6J7RIJ4_9ZZZZ</name>
<evidence type="ECO:0000313" key="1">
    <source>
        <dbReference type="EMBL" id="CAB5028635.1"/>
    </source>
</evidence>
<accession>A0A6J7RIJ4</accession>
<sequence length="373" mass="39226">MWERRVGIPEASMVLDATVIGDGAKATAFGYDTGALMVDWTAPVLSYVRDATDRIVTRKLSGVISAKYAYTASADSPSLTLNSSGAVIERTISLPGGVVVTTRGATASDVWSYPNIHGDIIATANGSGIKTGATRGYDPFGNLLGTSTTPDNSAGPFDYGWHGSAQRPVEYSSGFTPLIEMGARQYSSLLGRFLETDPVLGGNANDYAYVSDPIAMSDLDGLCGVWGNPRRRCHSNHRGASSFGNWVGHGIRRGRNYAEPRARCLTARGYCSARFKSENRTVIRLGNEVRSSISVTGCVYACASVNGWGKVRWGGLGVGRGPLWKSGVGLSANLAIPGTNGPTAGACYWVCASSNGRKLSSIGVGTPGISYTP</sequence>
<dbReference type="NCBIfam" id="TIGR03696">
    <property type="entry name" value="Rhs_assc_core"/>
    <property type="match status" value="1"/>
</dbReference>
<dbReference type="EMBL" id="CAFBPW010000028">
    <property type="protein sequence ID" value="CAB5028635.1"/>
    <property type="molecule type" value="Genomic_DNA"/>
</dbReference>
<dbReference type="InterPro" id="IPR022385">
    <property type="entry name" value="Rhs_assc_core"/>
</dbReference>
<reference evidence="1" key="1">
    <citation type="submission" date="2020-05" db="EMBL/GenBank/DDBJ databases">
        <authorList>
            <person name="Chiriac C."/>
            <person name="Salcher M."/>
            <person name="Ghai R."/>
            <person name="Kavagutti S V."/>
        </authorList>
    </citation>
    <scope>NUCLEOTIDE SEQUENCE</scope>
</reference>
<protein>
    <submittedName>
        <fullName evidence="1">Unannotated protein</fullName>
    </submittedName>
</protein>
<proteinExistence type="predicted"/>
<organism evidence="1">
    <name type="scientific">freshwater metagenome</name>
    <dbReference type="NCBI Taxonomy" id="449393"/>
    <lineage>
        <taxon>unclassified sequences</taxon>
        <taxon>metagenomes</taxon>
        <taxon>ecological metagenomes</taxon>
    </lineage>
</organism>